<dbReference type="Gene3D" id="3.10.50.40">
    <property type="match status" value="1"/>
</dbReference>
<keyword evidence="7" id="KW-0143">Chaperone</keyword>
<dbReference type="Proteomes" id="UP000474778">
    <property type="component" value="Unassembled WGS sequence"/>
</dbReference>
<dbReference type="RefSeq" id="WP_160794648.1">
    <property type="nucleotide sequence ID" value="NZ_WRPA01000004.1"/>
</dbReference>
<keyword evidence="6 12" id="KW-0472">Membrane</keyword>
<evidence type="ECO:0000256" key="11">
    <source>
        <dbReference type="PROSITE-ProRule" id="PRU00278"/>
    </source>
</evidence>
<evidence type="ECO:0000256" key="6">
    <source>
        <dbReference type="ARBA" id="ARBA00023136"/>
    </source>
</evidence>
<sequence>MLEKIREGSQGVIAKGILVVVILSFAFTGVSSYLGSSSEPSAATVNGEEISKSALEQAYQSERARLEQQLGDMYNTLASNESYLASVKQNVLERLIADKLVDQAAADLGLRVSDQQIKTAIMNEPAFQTDGQFDNDRYLALIRQLGYQANSFRDMMRGDMTRRQLVVTLVGSEFVLPGEAEYLAQIQGQTRDIRYQIVDAEPLLAGVSVSDEEANTYYQQNQSLFVRPETIALDYIELSADQLASAIQVSDEEAKTYYDENKAQYLQAEKRLAAHILVSLGDDEDAAKAKAEAILAKLQAGEDFEALAKSDSDDSFSGEQGGKLDWFEQGVMEAPFDEALFALEKGQYSGIVKTSFGYHIVKLLDLQAASTSPFEAVKDKIVAQIQQDKAINEFYTLQQRLSDVSYEVPDTLAEAAKEVGVAVKTSPVFTRDNAPEPLDSADVIKAAFSNTVLLDGMNSDVIELGDNHVIVVRVNKHSAAGTMEFAEVKATIIERLKQDKANELARDKAQEVMAAIKGGEIPTDMIARTELSRGEQGIDTSIVSKAFEMAQPGSDLVVDTAALANGYAVVILDKVNQPESVDESLVTALKQRLNSQYSENDYRALIAALKAQAEVVYTPAE</sequence>
<evidence type="ECO:0000313" key="15">
    <source>
        <dbReference type="Proteomes" id="UP000474778"/>
    </source>
</evidence>
<proteinExistence type="inferred from homology"/>
<evidence type="ECO:0000256" key="1">
    <source>
        <dbReference type="ARBA" id="ARBA00004382"/>
    </source>
</evidence>
<name>A0A6L7HZA5_9GAMM</name>
<protein>
    <recommendedName>
        <fullName evidence="9">Periplasmic chaperone PpiD</fullName>
    </recommendedName>
    <alternativeName>
        <fullName evidence="10">Periplasmic folding chaperone</fullName>
    </alternativeName>
</protein>
<feature type="transmembrane region" description="Helical" evidence="12">
    <location>
        <begin position="12"/>
        <end position="34"/>
    </location>
</feature>
<evidence type="ECO:0000256" key="7">
    <source>
        <dbReference type="ARBA" id="ARBA00023186"/>
    </source>
</evidence>
<dbReference type="PANTHER" id="PTHR47529:SF1">
    <property type="entry name" value="PERIPLASMIC CHAPERONE PPID"/>
    <property type="match status" value="1"/>
</dbReference>
<keyword evidence="5 12" id="KW-1133">Transmembrane helix</keyword>
<comment type="subcellular location">
    <subcellularLocation>
        <location evidence="1">Cell inner membrane</location>
        <topology evidence="1">Single-pass type II membrane protein</topology>
        <orientation evidence="1">Periplasmic side</orientation>
    </subcellularLocation>
</comment>
<evidence type="ECO:0000256" key="2">
    <source>
        <dbReference type="ARBA" id="ARBA00022475"/>
    </source>
</evidence>
<dbReference type="InterPro" id="IPR000297">
    <property type="entry name" value="PPIase_PpiC"/>
</dbReference>
<evidence type="ECO:0000256" key="5">
    <source>
        <dbReference type="ARBA" id="ARBA00022989"/>
    </source>
</evidence>
<evidence type="ECO:0000256" key="10">
    <source>
        <dbReference type="ARBA" id="ARBA00042775"/>
    </source>
</evidence>
<evidence type="ECO:0000256" key="12">
    <source>
        <dbReference type="SAM" id="Phobius"/>
    </source>
</evidence>
<dbReference type="SUPFAM" id="SSF109998">
    <property type="entry name" value="Triger factor/SurA peptide-binding domain-like"/>
    <property type="match status" value="1"/>
</dbReference>
<keyword evidence="2" id="KW-1003">Cell membrane</keyword>
<reference evidence="14 15" key="1">
    <citation type="submission" date="2019-12" db="EMBL/GenBank/DDBJ databases">
        <title>Shewanella insulae sp. nov., isolated from a tidal flat.</title>
        <authorList>
            <person name="Yoon J.-H."/>
        </authorList>
    </citation>
    <scope>NUCLEOTIDE SEQUENCE [LARGE SCALE GENOMIC DNA]</scope>
    <source>
        <strain evidence="14 15">JBTF-M18</strain>
    </source>
</reference>
<dbReference type="AlphaFoldDB" id="A0A6L7HZA5"/>
<dbReference type="InterPro" id="IPR046357">
    <property type="entry name" value="PPIase_dom_sf"/>
</dbReference>
<dbReference type="PANTHER" id="PTHR47529">
    <property type="entry name" value="PEPTIDYL-PROLYL CIS-TRANS ISOMERASE D"/>
    <property type="match status" value="1"/>
</dbReference>
<dbReference type="InterPro" id="IPR027304">
    <property type="entry name" value="Trigger_fact/SurA_dom_sf"/>
</dbReference>
<keyword evidence="11 14" id="KW-0413">Isomerase</keyword>
<dbReference type="GO" id="GO:0005886">
    <property type="term" value="C:plasma membrane"/>
    <property type="evidence" value="ECO:0007669"/>
    <property type="project" value="UniProtKB-SubCell"/>
</dbReference>
<feature type="domain" description="PpiC" evidence="13">
    <location>
        <begin position="268"/>
        <end position="365"/>
    </location>
</feature>
<evidence type="ECO:0000313" key="14">
    <source>
        <dbReference type="EMBL" id="MXR68411.1"/>
    </source>
</evidence>
<comment type="caution">
    <text evidence="14">The sequence shown here is derived from an EMBL/GenBank/DDBJ whole genome shotgun (WGS) entry which is preliminary data.</text>
</comment>
<dbReference type="EMBL" id="WRPA01000004">
    <property type="protein sequence ID" value="MXR68411.1"/>
    <property type="molecule type" value="Genomic_DNA"/>
</dbReference>
<dbReference type="SUPFAM" id="SSF54534">
    <property type="entry name" value="FKBP-like"/>
    <property type="match status" value="1"/>
</dbReference>
<evidence type="ECO:0000256" key="3">
    <source>
        <dbReference type="ARBA" id="ARBA00022519"/>
    </source>
</evidence>
<dbReference type="PROSITE" id="PS50198">
    <property type="entry name" value="PPIC_PPIASE_2"/>
    <property type="match status" value="1"/>
</dbReference>
<dbReference type="Gene3D" id="1.10.4030.10">
    <property type="entry name" value="Porin chaperone SurA, peptide-binding domain"/>
    <property type="match status" value="1"/>
</dbReference>
<accession>A0A6L7HZA5</accession>
<gene>
    <name evidence="14" type="ORF">GNT65_06945</name>
</gene>
<dbReference type="Pfam" id="PF13616">
    <property type="entry name" value="Rotamase_3"/>
    <property type="match status" value="1"/>
</dbReference>
<evidence type="ECO:0000259" key="13">
    <source>
        <dbReference type="PROSITE" id="PS50198"/>
    </source>
</evidence>
<organism evidence="14 15">
    <name type="scientific">Shewanella insulae</name>
    <dbReference type="NCBI Taxonomy" id="2681496"/>
    <lineage>
        <taxon>Bacteria</taxon>
        <taxon>Pseudomonadati</taxon>
        <taxon>Pseudomonadota</taxon>
        <taxon>Gammaproteobacteria</taxon>
        <taxon>Alteromonadales</taxon>
        <taxon>Shewanellaceae</taxon>
        <taxon>Shewanella</taxon>
    </lineage>
</organism>
<keyword evidence="11" id="KW-0697">Rotamase</keyword>
<keyword evidence="3" id="KW-0997">Cell inner membrane</keyword>
<keyword evidence="4 12" id="KW-0812">Transmembrane</keyword>
<evidence type="ECO:0000256" key="8">
    <source>
        <dbReference type="ARBA" id="ARBA00038408"/>
    </source>
</evidence>
<evidence type="ECO:0000256" key="4">
    <source>
        <dbReference type="ARBA" id="ARBA00022692"/>
    </source>
</evidence>
<keyword evidence="15" id="KW-1185">Reference proteome</keyword>
<dbReference type="GO" id="GO:0003755">
    <property type="term" value="F:peptidyl-prolyl cis-trans isomerase activity"/>
    <property type="evidence" value="ECO:0007669"/>
    <property type="project" value="UniProtKB-KW"/>
</dbReference>
<dbReference type="InterPro" id="IPR052029">
    <property type="entry name" value="PpiD_chaperone"/>
</dbReference>
<evidence type="ECO:0000256" key="9">
    <source>
        <dbReference type="ARBA" id="ARBA00040743"/>
    </source>
</evidence>
<comment type="similarity">
    <text evidence="8">Belongs to the PpiD chaperone family.</text>
</comment>
<dbReference type="Pfam" id="PF13624">
    <property type="entry name" value="SurA_N_3"/>
    <property type="match status" value="1"/>
</dbReference>